<dbReference type="AlphaFoldDB" id="V6LED9"/>
<reference evidence="1" key="1">
    <citation type="journal article" date="2014" name="PLoS Genet.">
        <title>The Genome of Spironucleus salmonicida Highlights a Fish Pathogen Adapted to Fluctuating Environments.</title>
        <authorList>
            <person name="Xu F."/>
            <person name="Jerlstrom-Hultqvist J."/>
            <person name="Einarsson E."/>
            <person name="Astvaldsson A."/>
            <person name="Svard S.G."/>
            <person name="Andersson J.O."/>
        </authorList>
    </citation>
    <scope>NUCLEOTIDE SEQUENCE</scope>
</reference>
<dbReference type="EMBL" id="KI546152">
    <property type="protein sequence ID" value="EST42875.1"/>
    <property type="molecule type" value="Genomic_DNA"/>
</dbReference>
<evidence type="ECO:0000313" key="1">
    <source>
        <dbReference type="EMBL" id="EST42875.1"/>
    </source>
</evidence>
<accession>V6LED9</accession>
<organism evidence="1">
    <name type="scientific">Spironucleus salmonicida</name>
    <dbReference type="NCBI Taxonomy" id="348837"/>
    <lineage>
        <taxon>Eukaryota</taxon>
        <taxon>Metamonada</taxon>
        <taxon>Diplomonadida</taxon>
        <taxon>Hexamitidae</taxon>
        <taxon>Hexamitinae</taxon>
        <taxon>Spironucleus</taxon>
    </lineage>
</organism>
<dbReference type="VEuPathDB" id="GiardiaDB:SS50377_21616"/>
<proteinExistence type="predicted"/>
<name>V6LED9_9EUKA</name>
<gene>
    <name evidence="1" type="ORF">SS50377_17498</name>
</gene>
<sequence>MPMNLFTHHCNIKIQIGYHDLKHNKSKCEYRLAHLTLNDSGMINKLLGTKFTKITNVLYNQRFLDTRYNIDIVFHDETEGVTKMYGLELDGVFYHGLKELKQTYKYYKVMQERKRQHQTKGLHLKDKINEDSFEDIFHVTDVEFIKFEQDTDIKIEMPPQYNISNRLILAGVRTECYTHCREIDIPNEKLYGIGFTSLYPSGMVFGNLPLRDLIVGTHAGSQTYTKSIDSKDIAKHKFKLHQAYIDNLIEYIKSIPRKITAEERRQYYLARCDKKYRVIQIKYQMLPPRNLKFPVL</sequence>
<protein>
    <submittedName>
        <fullName evidence="1">Uncharacterized protein</fullName>
    </submittedName>
</protein>